<dbReference type="Gene3D" id="1.10.245.10">
    <property type="entry name" value="SWIB/MDM2 domain"/>
    <property type="match status" value="2"/>
</dbReference>
<feature type="compositionally biased region" description="Basic and acidic residues" evidence="1">
    <location>
        <begin position="176"/>
        <end position="193"/>
    </location>
</feature>
<dbReference type="SUPFAM" id="SSF47592">
    <property type="entry name" value="SWIB/MDM2 domain"/>
    <property type="match status" value="2"/>
</dbReference>
<evidence type="ECO:0000259" key="2">
    <source>
        <dbReference type="PROSITE" id="PS51925"/>
    </source>
</evidence>
<feature type="domain" description="DEK-C" evidence="3">
    <location>
        <begin position="2"/>
        <end position="57"/>
    </location>
</feature>
<organism evidence="4">
    <name type="scientific">Chlamydomonas reinhardtii</name>
    <name type="common">Chlamydomonas smithii</name>
    <dbReference type="NCBI Taxonomy" id="3055"/>
    <lineage>
        <taxon>Eukaryota</taxon>
        <taxon>Viridiplantae</taxon>
        <taxon>Chlorophyta</taxon>
        <taxon>core chlorophytes</taxon>
        <taxon>Chlorophyceae</taxon>
        <taxon>CS clade</taxon>
        <taxon>Chlamydomonadales</taxon>
        <taxon>Chlamydomonadaceae</taxon>
        <taxon>Chlamydomonas</taxon>
    </lineage>
</organism>
<dbReference type="eggNOG" id="KOG1946">
    <property type="taxonomic scope" value="Eukaryota"/>
</dbReference>
<dbReference type="Gene3D" id="1.10.10.60">
    <property type="entry name" value="Homeodomain-like"/>
    <property type="match status" value="1"/>
</dbReference>
<dbReference type="InterPro" id="IPR036885">
    <property type="entry name" value="SWIB_MDM2_dom_sf"/>
</dbReference>
<dbReference type="CDD" id="cd10567">
    <property type="entry name" value="SWIB-MDM2_like"/>
    <property type="match status" value="2"/>
</dbReference>
<feature type="compositionally biased region" description="Acidic residues" evidence="1">
    <location>
        <begin position="60"/>
        <end position="75"/>
    </location>
</feature>
<dbReference type="InterPro" id="IPR014876">
    <property type="entry name" value="DEK_C"/>
</dbReference>
<accession>A8JGT2</accession>
<sequence>MTIPDEEVLTKLRELLKHADLNVTTEKMLRKQLEEHFKQDMTDRKPIIRAEVERYLAEGAGDEEEEEEEEEDDDDAPARGSGMGSWLSEPLQAFLGVESLPRTQVVKRLWEYIKANNLQDPKDKRKILLDDKLKTLFTSPLTMFTMNSQLSKHVKVYDGDDEEPKAKSAKRPASKAGKEKPKKVKTEMDEEKRKKNAFTKPVRLSPELAALTGKESMGRPEVTSFFWAYVKEKGLKDPANGQFIICDAALKKITGEERFKGFGFMKYFAPHMLKD</sequence>
<evidence type="ECO:0000313" key="4">
    <source>
        <dbReference type="EMBL" id="BAS31039.1"/>
    </source>
</evidence>
<dbReference type="OMA" id="MARTDIV"/>
<feature type="region of interest" description="Disordered" evidence="1">
    <location>
        <begin position="56"/>
        <end position="85"/>
    </location>
</feature>
<feature type="domain" description="DM2" evidence="2">
    <location>
        <begin position="80"/>
        <end position="156"/>
    </location>
</feature>
<reference evidence="4" key="1">
    <citation type="submission" date="2015-05" db="EMBL/GenBank/DDBJ databases">
        <title>Macroevolution of Chloroplast Chromosome: Eukaryotic components were introduced for chloroplast nucleoid organization at the initial stage of green plant evolution.</title>
        <authorList>
            <person name="Kobayashi Y."/>
            <person name="Takusagawa M."/>
            <person name="Harada N."/>
            <person name="Fukao Y."/>
            <person name="Yamaoka S."/>
            <person name="Kohchi T."/>
            <person name="Hori K."/>
            <person name="Ohta H."/>
            <person name="Shikanai T."/>
            <person name="Nishimura Y."/>
        </authorList>
    </citation>
    <scope>NUCLEOTIDE SEQUENCE</scope>
    <source>
        <strain evidence="4">CreSWIB1</strain>
    </source>
</reference>
<feature type="region of interest" description="Disordered" evidence="1">
    <location>
        <begin position="159"/>
        <end position="195"/>
    </location>
</feature>
<dbReference type="EMBL" id="LC057390">
    <property type="protein sequence ID" value="BAS31039.1"/>
    <property type="molecule type" value="Genomic_DNA"/>
</dbReference>
<dbReference type="Pfam" id="PF02201">
    <property type="entry name" value="SWIB"/>
    <property type="match status" value="2"/>
</dbReference>
<proteinExistence type="predicted"/>
<name>A8JGT2_CHLRE</name>
<protein>
    <submittedName>
        <fullName evidence="4">Uncharacterized protein</fullName>
    </submittedName>
</protein>
<dbReference type="SUPFAM" id="SSF109715">
    <property type="entry name" value="DEK C-terminal domain"/>
    <property type="match status" value="1"/>
</dbReference>
<evidence type="ECO:0000259" key="3">
    <source>
        <dbReference type="PROSITE" id="PS51998"/>
    </source>
</evidence>
<evidence type="ECO:0000256" key="1">
    <source>
        <dbReference type="SAM" id="MobiDB-lite"/>
    </source>
</evidence>
<dbReference type="AlphaFoldDB" id="A8JGT2"/>
<feature type="domain" description="DM2" evidence="2">
    <location>
        <begin position="197"/>
        <end position="274"/>
    </location>
</feature>
<dbReference type="InterPro" id="IPR019835">
    <property type="entry name" value="SWIB_domain"/>
</dbReference>
<dbReference type="PANTHER" id="PTHR13844">
    <property type="entry name" value="SWI/SNF-RELATED MATRIX-ASSOCIATED ACTIN-DEPENDENT REGULATOR OF CHROMATIN SUBFAMILY D"/>
    <property type="match status" value="1"/>
</dbReference>
<dbReference type="SMART" id="SM00151">
    <property type="entry name" value="SWIB"/>
    <property type="match status" value="2"/>
</dbReference>
<dbReference type="ExpressionAtlas" id="A8JGT2">
    <property type="expression patterns" value="baseline"/>
</dbReference>
<dbReference type="InterPro" id="IPR003121">
    <property type="entry name" value="SWIB_MDM2_domain"/>
</dbReference>
<dbReference type="PROSITE" id="PS51925">
    <property type="entry name" value="SWIB_MDM2"/>
    <property type="match status" value="2"/>
</dbReference>
<dbReference type="HOGENOM" id="CLU_046065_0_1_1"/>
<dbReference type="PROSITE" id="PS51998">
    <property type="entry name" value="DEK_C"/>
    <property type="match status" value="1"/>
</dbReference>
<dbReference type="Pfam" id="PF08766">
    <property type="entry name" value="DEK_C"/>
    <property type="match status" value="1"/>
</dbReference>